<organism evidence="1 2">
    <name type="scientific">Peronosclerospora sorghi</name>
    <dbReference type="NCBI Taxonomy" id="230839"/>
    <lineage>
        <taxon>Eukaryota</taxon>
        <taxon>Sar</taxon>
        <taxon>Stramenopiles</taxon>
        <taxon>Oomycota</taxon>
        <taxon>Peronosporomycetes</taxon>
        <taxon>Peronosporales</taxon>
        <taxon>Peronosporaceae</taxon>
        <taxon>Peronosclerospora</taxon>
    </lineage>
</organism>
<reference evidence="1 2" key="1">
    <citation type="journal article" date="2022" name="bioRxiv">
        <title>The genome of the oomycete Peronosclerospora sorghi, a cosmopolitan pathogen of maize and sorghum, is inflated with dispersed pseudogenes.</title>
        <authorList>
            <person name="Fletcher K."/>
            <person name="Martin F."/>
            <person name="Isakeit T."/>
            <person name="Cavanaugh K."/>
            <person name="Magill C."/>
            <person name="Michelmore R."/>
        </authorList>
    </citation>
    <scope>NUCLEOTIDE SEQUENCE [LARGE SCALE GENOMIC DNA]</scope>
    <source>
        <strain evidence="1">P6</strain>
    </source>
</reference>
<dbReference type="Proteomes" id="UP001163321">
    <property type="component" value="Chromosome 4"/>
</dbReference>
<keyword evidence="2" id="KW-1185">Reference proteome</keyword>
<evidence type="ECO:0000313" key="2">
    <source>
        <dbReference type="Proteomes" id="UP001163321"/>
    </source>
</evidence>
<comment type="caution">
    <text evidence="1">The sequence shown here is derived from an EMBL/GenBank/DDBJ whole genome shotgun (WGS) entry which is preliminary data.</text>
</comment>
<evidence type="ECO:0000313" key="1">
    <source>
        <dbReference type="EMBL" id="KAI9912358.1"/>
    </source>
</evidence>
<name>A0ACC0W2M2_9STRA</name>
<accession>A0ACC0W2M2</accession>
<sequence length="140" mass="15394">MLLGEGVRDGGDWTLLVEGEGAGGEGGVAVSLEALVDEEPNFDWPDHSWMPYPFEHPFGHYHKGFSGVTMDEVIPIERNDRLGLLRRGFSMSKEAARTSYFSRQVGDILISRVECSGMGTLRTLGSSGIQMIKKTSRGFI</sequence>
<protein>
    <submittedName>
        <fullName evidence="1">Uncharacterized protein</fullName>
    </submittedName>
</protein>
<gene>
    <name evidence="1" type="ORF">PsorP6_005749</name>
</gene>
<dbReference type="EMBL" id="CM047583">
    <property type="protein sequence ID" value="KAI9912358.1"/>
    <property type="molecule type" value="Genomic_DNA"/>
</dbReference>
<proteinExistence type="predicted"/>